<dbReference type="InterPro" id="IPR020613">
    <property type="entry name" value="Thiolase_CS"/>
</dbReference>
<dbReference type="AlphaFoldDB" id="A0A386ZIJ2"/>
<dbReference type="KEGG" id="nyu:D7D52_30050"/>
<evidence type="ECO:0000256" key="3">
    <source>
        <dbReference type="ARBA" id="ARBA00022679"/>
    </source>
</evidence>
<dbReference type="InterPro" id="IPR055140">
    <property type="entry name" value="Thiolase_C_2"/>
</dbReference>
<organism evidence="9 10">
    <name type="scientific">Nocardia yunnanensis</name>
    <dbReference type="NCBI Taxonomy" id="2382165"/>
    <lineage>
        <taxon>Bacteria</taxon>
        <taxon>Bacillati</taxon>
        <taxon>Actinomycetota</taxon>
        <taxon>Actinomycetes</taxon>
        <taxon>Mycobacteriales</taxon>
        <taxon>Nocardiaceae</taxon>
        <taxon>Nocardia</taxon>
    </lineage>
</organism>
<evidence type="ECO:0000256" key="5">
    <source>
        <dbReference type="ARBA" id="ARBA00023121"/>
    </source>
</evidence>
<dbReference type="PIRSF" id="PIRSF000429">
    <property type="entry name" value="Ac-CoA_Ac_transf"/>
    <property type="match status" value="1"/>
</dbReference>
<feature type="domain" description="Thiolase N-terminal" evidence="7">
    <location>
        <begin position="23"/>
        <end position="179"/>
    </location>
</feature>
<dbReference type="GO" id="GO:0016747">
    <property type="term" value="F:acyltransferase activity, transferring groups other than amino-acyl groups"/>
    <property type="evidence" value="ECO:0007669"/>
    <property type="project" value="InterPro"/>
</dbReference>
<evidence type="ECO:0000256" key="6">
    <source>
        <dbReference type="ARBA" id="ARBA00032316"/>
    </source>
</evidence>
<dbReference type="Pfam" id="PF00108">
    <property type="entry name" value="Thiolase_N"/>
    <property type="match status" value="1"/>
</dbReference>
<reference evidence="9 10" key="1">
    <citation type="submission" date="2018-09" db="EMBL/GenBank/DDBJ databases">
        <title>Nocardia yunnanensis sp. nov., an actinomycete isolated from a soil sample.</title>
        <authorList>
            <person name="Zhang J."/>
        </authorList>
    </citation>
    <scope>NUCLEOTIDE SEQUENCE [LARGE SCALE GENOMIC DNA]</scope>
    <source>
        <strain evidence="9 10">CFHS0054</strain>
    </source>
</reference>
<dbReference type="GO" id="GO:0006869">
    <property type="term" value="P:lipid transport"/>
    <property type="evidence" value="ECO:0007669"/>
    <property type="project" value="UniProtKB-KW"/>
</dbReference>
<dbReference type="EMBL" id="CP032568">
    <property type="protein sequence ID" value="AYF77358.1"/>
    <property type="molecule type" value="Genomic_DNA"/>
</dbReference>
<dbReference type="InterPro" id="IPR016039">
    <property type="entry name" value="Thiolase-like"/>
</dbReference>
<dbReference type="GO" id="GO:0008289">
    <property type="term" value="F:lipid binding"/>
    <property type="evidence" value="ECO:0007669"/>
    <property type="project" value="UniProtKB-KW"/>
</dbReference>
<feature type="domain" description="Thiolase C-terminal" evidence="8">
    <location>
        <begin position="257"/>
        <end position="370"/>
    </location>
</feature>
<evidence type="ECO:0000256" key="1">
    <source>
        <dbReference type="ARBA" id="ARBA00012352"/>
    </source>
</evidence>
<dbReference type="SUPFAM" id="SSF53901">
    <property type="entry name" value="Thiolase-like"/>
    <property type="match status" value="2"/>
</dbReference>
<evidence type="ECO:0000256" key="2">
    <source>
        <dbReference type="ARBA" id="ARBA00022448"/>
    </source>
</evidence>
<keyword evidence="5" id="KW-0446">Lipid-binding</keyword>
<dbReference type="PANTHER" id="PTHR42870">
    <property type="entry name" value="ACETYL-COA C-ACETYLTRANSFERASE"/>
    <property type="match status" value="1"/>
</dbReference>
<dbReference type="PROSITE" id="PS00737">
    <property type="entry name" value="THIOLASE_2"/>
    <property type="match status" value="1"/>
</dbReference>
<accession>A0A386ZIJ2</accession>
<keyword evidence="2" id="KW-0813">Transport</keyword>
<dbReference type="EC" id="2.3.1.176" evidence="1"/>
<dbReference type="Proteomes" id="UP000267164">
    <property type="component" value="Chromosome"/>
</dbReference>
<keyword evidence="10" id="KW-1185">Reference proteome</keyword>
<keyword evidence="4" id="KW-0445">Lipid transport</keyword>
<evidence type="ECO:0000259" key="7">
    <source>
        <dbReference type="Pfam" id="PF00108"/>
    </source>
</evidence>
<gene>
    <name evidence="9" type="ORF">D7D52_30050</name>
</gene>
<dbReference type="PANTHER" id="PTHR42870:SF1">
    <property type="entry name" value="NON-SPECIFIC LIPID-TRANSFER PROTEIN-LIKE 2"/>
    <property type="match status" value="1"/>
</dbReference>
<name>A0A386ZIJ2_9NOCA</name>
<evidence type="ECO:0000259" key="8">
    <source>
        <dbReference type="Pfam" id="PF22691"/>
    </source>
</evidence>
<dbReference type="Pfam" id="PF22691">
    <property type="entry name" value="Thiolase_C_1"/>
    <property type="match status" value="1"/>
</dbReference>
<dbReference type="InterPro" id="IPR020616">
    <property type="entry name" value="Thiolase_N"/>
</dbReference>
<sequence>MSAAAPLRTAWVVGVGLHPYRKVSRTPYTELGVTAIRAALADAGMSWDQVQTAYTGTATTSMALSRLMYRHLGATGIPMMQIENASASGSSAFRQAYLDVAAGVHEVAVAVGVDKPLSFSAPARAAGVEDLVSSRILPVTHFALLASRYLYESGATAEQIAQVAVKNSRHAALNPNAQRPKARTLAEVLEPPHLSGIFTRLQCCPVGEGAAAALIVSDRAIDELGLNRDRAVRIRSSALRSETCYGTANFDAALTGETTAEALAAAGITAADLDLVELHDAFTVEEPVYLEAMGLSGPGHAAAALSAGEFDIGGRVAVNTSGGLLSMGHPIGPTGIGQIAELTTQLRGEAGARQHADARFGLAHMVGLGAVCAVHILARD</sequence>
<dbReference type="RefSeq" id="WP_120741745.1">
    <property type="nucleotide sequence ID" value="NZ_CP032568.1"/>
</dbReference>
<protein>
    <recommendedName>
        <fullName evidence="1">propanoyl-CoA C-acyltransferase</fullName>
        <ecNumber evidence="1">2.3.1.176</ecNumber>
    </recommendedName>
    <alternativeName>
        <fullName evidence="6">Propanoyl-CoA C-acyltransferase</fullName>
    </alternativeName>
</protein>
<evidence type="ECO:0000313" key="9">
    <source>
        <dbReference type="EMBL" id="AYF77358.1"/>
    </source>
</evidence>
<dbReference type="Gene3D" id="3.40.47.10">
    <property type="match status" value="1"/>
</dbReference>
<proteinExistence type="predicted"/>
<keyword evidence="3" id="KW-0808">Transferase</keyword>
<evidence type="ECO:0000256" key="4">
    <source>
        <dbReference type="ARBA" id="ARBA00023055"/>
    </source>
</evidence>
<dbReference type="OrthoDB" id="9785768at2"/>
<dbReference type="InterPro" id="IPR002155">
    <property type="entry name" value="Thiolase"/>
</dbReference>
<dbReference type="CDD" id="cd00829">
    <property type="entry name" value="SCP-x_thiolase"/>
    <property type="match status" value="1"/>
</dbReference>
<evidence type="ECO:0000313" key="10">
    <source>
        <dbReference type="Proteomes" id="UP000267164"/>
    </source>
</evidence>